<name>A0A0F9HJL9_9ZZZZ</name>
<feature type="compositionally biased region" description="Basic and acidic residues" evidence="1">
    <location>
        <begin position="156"/>
        <end position="165"/>
    </location>
</feature>
<sequence length="303" mass="33733">MGHTQTKSLGLGRLRLDGDTQPREKLDDQTVASYATDLETGEKLPAVDVFFDEADYWLADGFHRYRAHQKAKKDRIACRVHKGTAEDARWFALAANKTHGLRRTNADKARAVKRALAHPNGAKMSDKAIGDHVGVHFNTVAKHRHELSEDRTITKCDSRTGRDGRTINTANIGKKPADQTSQDADVQPAPPDIVDDENTLCSACGSFECSCYTEDNSPAEDEEQDDPTAELTDEQVKQVDDLYGAFRAFIALLGGAFSPEEWAAFERTMQALEGDFEAPVWREFARRIERYAIVMSDTEDPGE</sequence>
<evidence type="ECO:0000313" key="3">
    <source>
        <dbReference type="EMBL" id="KKM15551.1"/>
    </source>
</evidence>
<protein>
    <recommendedName>
        <fullName evidence="2">ParB-like N-terminal domain-containing protein</fullName>
    </recommendedName>
</protein>
<feature type="region of interest" description="Disordered" evidence="1">
    <location>
        <begin position="1"/>
        <end position="22"/>
    </location>
</feature>
<feature type="domain" description="ParB-like N-terminal" evidence="2">
    <location>
        <begin position="19"/>
        <end position="96"/>
    </location>
</feature>
<proteinExistence type="predicted"/>
<organism evidence="3">
    <name type="scientific">marine sediment metagenome</name>
    <dbReference type="NCBI Taxonomy" id="412755"/>
    <lineage>
        <taxon>unclassified sequences</taxon>
        <taxon>metagenomes</taxon>
        <taxon>ecological metagenomes</taxon>
    </lineage>
</organism>
<evidence type="ECO:0000259" key="2">
    <source>
        <dbReference type="Pfam" id="PF02195"/>
    </source>
</evidence>
<dbReference type="Gene3D" id="3.90.1530.10">
    <property type="entry name" value="Conserved hypothetical protein from pyrococcus furiosus pfu- 392566-001, ParB domain"/>
    <property type="match status" value="1"/>
</dbReference>
<dbReference type="EMBL" id="LAZR01014880">
    <property type="protein sequence ID" value="KKM15551.1"/>
    <property type="molecule type" value="Genomic_DNA"/>
</dbReference>
<dbReference type="Pfam" id="PF02195">
    <property type="entry name" value="ParB_N"/>
    <property type="match status" value="1"/>
</dbReference>
<evidence type="ECO:0000256" key="1">
    <source>
        <dbReference type="SAM" id="MobiDB-lite"/>
    </source>
</evidence>
<accession>A0A0F9HJL9</accession>
<dbReference type="SUPFAM" id="SSF110849">
    <property type="entry name" value="ParB/Sulfiredoxin"/>
    <property type="match status" value="1"/>
</dbReference>
<gene>
    <name evidence="3" type="ORF">LCGC14_1694900</name>
</gene>
<dbReference type="InterPro" id="IPR003115">
    <property type="entry name" value="ParB_N"/>
</dbReference>
<reference evidence="3" key="1">
    <citation type="journal article" date="2015" name="Nature">
        <title>Complex archaea that bridge the gap between prokaryotes and eukaryotes.</title>
        <authorList>
            <person name="Spang A."/>
            <person name="Saw J.H."/>
            <person name="Jorgensen S.L."/>
            <person name="Zaremba-Niedzwiedzka K."/>
            <person name="Martijn J."/>
            <person name="Lind A.E."/>
            <person name="van Eijk R."/>
            <person name="Schleper C."/>
            <person name="Guy L."/>
            <person name="Ettema T.J."/>
        </authorList>
    </citation>
    <scope>NUCLEOTIDE SEQUENCE</scope>
</reference>
<feature type="region of interest" description="Disordered" evidence="1">
    <location>
        <begin position="156"/>
        <end position="193"/>
    </location>
</feature>
<comment type="caution">
    <text evidence="3">The sequence shown here is derived from an EMBL/GenBank/DDBJ whole genome shotgun (WGS) entry which is preliminary data.</text>
</comment>
<dbReference type="AlphaFoldDB" id="A0A0F9HJL9"/>
<dbReference type="InterPro" id="IPR036086">
    <property type="entry name" value="ParB/Sulfiredoxin_sf"/>
</dbReference>